<evidence type="ECO:0000256" key="1">
    <source>
        <dbReference type="SAM" id="MobiDB-lite"/>
    </source>
</evidence>
<dbReference type="PaxDb" id="67767-A0A0J7K8D4"/>
<comment type="caution">
    <text evidence="2">The sequence shown here is derived from an EMBL/GenBank/DDBJ whole genome shotgun (WGS) entry which is preliminary data.</text>
</comment>
<reference evidence="2 3" key="1">
    <citation type="submission" date="2015-04" db="EMBL/GenBank/DDBJ databases">
        <title>Lasius niger genome sequencing.</title>
        <authorList>
            <person name="Konorov E.A."/>
            <person name="Nikitin M.A."/>
            <person name="Kirill M.V."/>
            <person name="Chang P."/>
        </authorList>
    </citation>
    <scope>NUCLEOTIDE SEQUENCE [LARGE SCALE GENOMIC DNA]</scope>
    <source>
        <tissue evidence="2">Whole</tissue>
    </source>
</reference>
<dbReference type="AlphaFoldDB" id="A0A0J7K8D4"/>
<dbReference type="EMBL" id="LBMM01012023">
    <property type="protein sequence ID" value="KMQ86476.1"/>
    <property type="molecule type" value="Genomic_DNA"/>
</dbReference>
<accession>A0A0J7K8D4</accession>
<organism evidence="2 3">
    <name type="scientific">Lasius niger</name>
    <name type="common">Black garden ant</name>
    <dbReference type="NCBI Taxonomy" id="67767"/>
    <lineage>
        <taxon>Eukaryota</taxon>
        <taxon>Metazoa</taxon>
        <taxon>Ecdysozoa</taxon>
        <taxon>Arthropoda</taxon>
        <taxon>Hexapoda</taxon>
        <taxon>Insecta</taxon>
        <taxon>Pterygota</taxon>
        <taxon>Neoptera</taxon>
        <taxon>Endopterygota</taxon>
        <taxon>Hymenoptera</taxon>
        <taxon>Apocrita</taxon>
        <taxon>Aculeata</taxon>
        <taxon>Formicoidea</taxon>
        <taxon>Formicidae</taxon>
        <taxon>Formicinae</taxon>
        <taxon>Lasius</taxon>
        <taxon>Lasius</taxon>
    </lineage>
</organism>
<keyword evidence="3" id="KW-1185">Reference proteome</keyword>
<dbReference type="Proteomes" id="UP000036403">
    <property type="component" value="Unassembled WGS sequence"/>
</dbReference>
<gene>
    <name evidence="2" type="ORF">RF55_14527</name>
</gene>
<feature type="region of interest" description="Disordered" evidence="1">
    <location>
        <begin position="1"/>
        <end position="28"/>
    </location>
</feature>
<evidence type="ECO:0000313" key="2">
    <source>
        <dbReference type="EMBL" id="KMQ86476.1"/>
    </source>
</evidence>
<proteinExistence type="predicted"/>
<sequence length="114" mass="13280">MDDEDDVTPLRRSGRRRTKRFVSASDGEEEVEIVDKKLRPFAPPAGKKRGRGRSPTTGEYVGRAKTRENLIRLEREELQLQADGELMDGWTECRQTRSMRVLLDLPEDPKKRRR</sequence>
<dbReference type="OrthoDB" id="7492418at2759"/>
<name>A0A0J7K8D4_LASNI</name>
<feature type="region of interest" description="Disordered" evidence="1">
    <location>
        <begin position="40"/>
        <end position="62"/>
    </location>
</feature>
<protein>
    <submittedName>
        <fullName evidence="2">Gag-like protein</fullName>
    </submittedName>
</protein>
<evidence type="ECO:0000313" key="3">
    <source>
        <dbReference type="Proteomes" id="UP000036403"/>
    </source>
</evidence>